<feature type="domain" description="LTI65/LTI78 PGEED repeat" evidence="2">
    <location>
        <begin position="248"/>
        <end position="278"/>
    </location>
</feature>
<feature type="region of interest" description="Disordered" evidence="1">
    <location>
        <begin position="303"/>
        <end position="343"/>
    </location>
</feature>
<organism evidence="4 5">
    <name type="scientific">Rubroshorea leprosula</name>
    <dbReference type="NCBI Taxonomy" id="152421"/>
    <lineage>
        <taxon>Eukaryota</taxon>
        <taxon>Viridiplantae</taxon>
        <taxon>Streptophyta</taxon>
        <taxon>Embryophyta</taxon>
        <taxon>Tracheophyta</taxon>
        <taxon>Spermatophyta</taxon>
        <taxon>Magnoliopsida</taxon>
        <taxon>eudicotyledons</taxon>
        <taxon>Gunneridae</taxon>
        <taxon>Pentapetalae</taxon>
        <taxon>rosids</taxon>
        <taxon>malvids</taxon>
        <taxon>Malvales</taxon>
        <taxon>Dipterocarpaceae</taxon>
        <taxon>Rubroshorea</taxon>
    </lineage>
</organism>
<protein>
    <submittedName>
        <fullName evidence="4">Uncharacterized protein</fullName>
    </submittedName>
</protein>
<dbReference type="Proteomes" id="UP001054252">
    <property type="component" value="Unassembled WGS sequence"/>
</dbReference>
<dbReference type="GO" id="GO:0009737">
    <property type="term" value="P:response to abscisic acid"/>
    <property type="evidence" value="ECO:0007669"/>
    <property type="project" value="InterPro"/>
</dbReference>
<dbReference type="PANTHER" id="PTHR33836:SF7">
    <property type="entry name" value="LOW-TEMPERATURE-INDUCED PROTEIN"/>
    <property type="match status" value="1"/>
</dbReference>
<feature type="compositionally biased region" description="Basic and acidic residues" evidence="1">
    <location>
        <begin position="40"/>
        <end position="51"/>
    </location>
</feature>
<proteinExistence type="predicted"/>
<evidence type="ECO:0000256" key="1">
    <source>
        <dbReference type="SAM" id="MobiDB-lite"/>
    </source>
</evidence>
<keyword evidence="5" id="KW-1185">Reference proteome</keyword>
<dbReference type="InterPro" id="IPR057059">
    <property type="entry name" value="LTI65/LTI78_PGEED"/>
</dbReference>
<reference evidence="4 5" key="1">
    <citation type="journal article" date="2021" name="Commun. Biol.">
        <title>The genome of Shorea leprosula (Dipterocarpaceae) highlights the ecological relevance of drought in aseasonal tropical rainforests.</title>
        <authorList>
            <person name="Ng K.K.S."/>
            <person name="Kobayashi M.J."/>
            <person name="Fawcett J.A."/>
            <person name="Hatakeyama M."/>
            <person name="Paape T."/>
            <person name="Ng C.H."/>
            <person name="Ang C.C."/>
            <person name="Tnah L.H."/>
            <person name="Lee C.T."/>
            <person name="Nishiyama T."/>
            <person name="Sese J."/>
            <person name="O'Brien M.J."/>
            <person name="Copetti D."/>
            <person name="Mohd Noor M.I."/>
            <person name="Ong R.C."/>
            <person name="Putra M."/>
            <person name="Sireger I.Z."/>
            <person name="Indrioko S."/>
            <person name="Kosugi Y."/>
            <person name="Izuno A."/>
            <person name="Isagi Y."/>
            <person name="Lee S.L."/>
            <person name="Shimizu K.K."/>
        </authorList>
    </citation>
    <scope>NUCLEOTIDE SEQUENCE [LARGE SCALE GENOMIC DNA]</scope>
    <source>
        <strain evidence="4">214</strain>
    </source>
</reference>
<accession>A0AAV5JB16</accession>
<gene>
    <name evidence="4" type="ORF">SLEP1_g19752</name>
</gene>
<evidence type="ECO:0000259" key="2">
    <source>
        <dbReference type="Pfam" id="PF23399"/>
    </source>
</evidence>
<feature type="compositionally biased region" description="Polar residues" evidence="1">
    <location>
        <begin position="13"/>
        <end position="39"/>
    </location>
</feature>
<dbReference type="EMBL" id="BPVZ01000028">
    <property type="protein sequence ID" value="GKV08070.1"/>
    <property type="molecule type" value="Genomic_DNA"/>
</dbReference>
<feature type="domain" description="LTI65/LTI78 N-terminal" evidence="3">
    <location>
        <begin position="52"/>
        <end position="114"/>
    </location>
</feature>
<feature type="compositionally biased region" description="Polar residues" evidence="1">
    <location>
        <begin position="175"/>
        <end position="192"/>
    </location>
</feature>
<dbReference type="Pfam" id="PF23403">
    <property type="entry name" value="LTI65_LTI78_N"/>
    <property type="match status" value="1"/>
</dbReference>
<feature type="compositionally biased region" description="Basic and acidic residues" evidence="1">
    <location>
        <begin position="200"/>
        <end position="220"/>
    </location>
</feature>
<evidence type="ECO:0000313" key="5">
    <source>
        <dbReference type="Proteomes" id="UP001054252"/>
    </source>
</evidence>
<evidence type="ECO:0000259" key="3">
    <source>
        <dbReference type="Pfam" id="PF23403"/>
    </source>
</evidence>
<dbReference type="InterPro" id="IPR056605">
    <property type="entry name" value="LTI65_LTI78_N"/>
</dbReference>
<feature type="region of interest" description="Disordered" evidence="1">
    <location>
        <begin position="133"/>
        <end position="238"/>
    </location>
</feature>
<feature type="compositionally biased region" description="Low complexity" evidence="1">
    <location>
        <begin position="306"/>
        <end position="318"/>
    </location>
</feature>
<evidence type="ECO:0000313" key="4">
    <source>
        <dbReference type="EMBL" id="GKV08070.1"/>
    </source>
</evidence>
<dbReference type="Pfam" id="PF23399">
    <property type="entry name" value="LTI65_PGEED"/>
    <property type="match status" value="1"/>
</dbReference>
<dbReference type="AlphaFoldDB" id="A0AAV5JB16"/>
<dbReference type="InterPro" id="IPR037491">
    <property type="entry name" value="LTI78/LTI65"/>
</dbReference>
<dbReference type="PANTHER" id="PTHR33836">
    <property type="entry name" value="LOW-TEMPERATURE-INDUCED 65 KDA PROTEIN-RELATED"/>
    <property type="match status" value="1"/>
</dbReference>
<sequence>MAQSGGEHPKTSPIATQTNQQLFRASDSPQKWSQQTTPSFKDHNLEDDHGYHHPKKSVLAKVKEMGKKLRQSLSKKKHVDGDNDTPSWGVRIEDVETNEEEDLEFLGAPMYESELAPEGYDRAKQNLREVTAIPEKHVLPGHTNLDTEQEKEKHPGQNKTLAEAKTEKPDPAYSTKANTTLAIPSKIQTGLTISVGGPPKETEKNVAHETDNDATEESRSSTRAACNENEETQKIWDKSSFPREKIWDQGVSVKDYIMNRLEPGEDEKALSWVISDAMSPRSAGDVVGNVKEAVNSLVWSEKPAQSNSNISHSASNSSTHIPIPTNAQEVIEEESHGRIFQAN</sequence>
<feature type="compositionally biased region" description="Basic residues" evidence="1">
    <location>
        <begin position="68"/>
        <end position="78"/>
    </location>
</feature>
<name>A0AAV5JB16_9ROSI</name>
<feature type="region of interest" description="Disordered" evidence="1">
    <location>
        <begin position="1"/>
        <end position="96"/>
    </location>
</feature>
<comment type="caution">
    <text evidence="4">The sequence shown here is derived from an EMBL/GenBank/DDBJ whole genome shotgun (WGS) entry which is preliminary data.</text>
</comment>